<name>A0A0A9EV37_ARUDO</name>
<dbReference type="AlphaFoldDB" id="A0A0A9EV37"/>
<accession>A0A0A9EV37</accession>
<dbReference type="EMBL" id="GBRH01195027">
    <property type="protein sequence ID" value="JAE02869.1"/>
    <property type="molecule type" value="Transcribed_RNA"/>
</dbReference>
<evidence type="ECO:0000313" key="1">
    <source>
        <dbReference type="EMBL" id="JAE02869.1"/>
    </source>
</evidence>
<organism evidence="1">
    <name type="scientific">Arundo donax</name>
    <name type="common">Giant reed</name>
    <name type="synonym">Donax arundinaceus</name>
    <dbReference type="NCBI Taxonomy" id="35708"/>
    <lineage>
        <taxon>Eukaryota</taxon>
        <taxon>Viridiplantae</taxon>
        <taxon>Streptophyta</taxon>
        <taxon>Embryophyta</taxon>
        <taxon>Tracheophyta</taxon>
        <taxon>Spermatophyta</taxon>
        <taxon>Magnoliopsida</taxon>
        <taxon>Liliopsida</taxon>
        <taxon>Poales</taxon>
        <taxon>Poaceae</taxon>
        <taxon>PACMAD clade</taxon>
        <taxon>Arundinoideae</taxon>
        <taxon>Arundineae</taxon>
        <taxon>Arundo</taxon>
    </lineage>
</organism>
<protein>
    <submittedName>
        <fullName evidence="1">Uncharacterized protein</fullName>
    </submittedName>
</protein>
<proteinExistence type="predicted"/>
<sequence>MPTCQQLSMFLNQIGGRQHRWAAVSFRVASVGPHPGTVRRAPPTLALEGLAWARCSRLHQSLCGGIVLARSRRAAAWQNEVGVRSRSSGGGHEGGQGLLPVNLGGLMAADLVVARRRRWIWGRRGGGRAAHLGAVQGMEVEEAGMGWRRAGVWGRTAREMGLAAGLCERRGWRRGVGD</sequence>
<reference evidence="1" key="1">
    <citation type="submission" date="2014-09" db="EMBL/GenBank/DDBJ databases">
        <authorList>
            <person name="Magalhaes I.L.F."/>
            <person name="Oliveira U."/>
            <person name="Santos F.R."/>
            <person name="Vidigal T.H.D.A."/>
            <person name="Brescovit A.D."/>
            <person name="Santos A.J."/>
        </authorList>
    </citation>
    <scope>NUCLEOTIDE SEQUENCE</scope>
    <source>
        <tissue evidence="1">Shoot tissue taken approximately 20 cm above the soil surface</tissue>
    </source>
</reference>
<reference evidence="1" key="2">
    <citation type="journal article" date="2015" name="Data Brief">
        <title>Shoot transcriptome of the giant reed, Arundo donax.</title>
        <authorList>
            <person name="Barrero R.A."/>
            <person name="Guerrero F.D."/>
            <person name="Moolhuijzen P."/>
            <person name="Goolsby J.A."/>
            <person name="Tidwell J."/>
            <person name="Bellgard S.E."/>
            <person name="Bellgard M.I."/>
        </authorList>
    </citation>
    <scope>NUCLEOTIDE SEQUENCE</scope>
    <source>
        <tissue evidence="1">Shoot tissue taken approximately 20 cm above the soil surface</tissue>
    </source>
</reference>